<dbReference type="SUPFAM" id="SSF53098">
    <property type="entry name" value="Ribonuclease H-like"/>
    <property type="match status" value="1"/>
</dbReference>
<protein>
    <submittedName>
        <fullName evidence="2">Unannotated protein</fullName>
    </submittedName>
</protein>
<evidence type="ECO:0000259" key="1">
    <source>
        <dbReference type="SMART" id="SM00479"/>
    </source>
</evidence>
<gene>
    <name evidence="2" type="ORF">UFOPK2370_01042</name>
</gene>
<dbReference type="Pfam" id="PF00929">
    <property type="entry name" value="RNase_T"/>
    <property type="match status" value="1"/>
</dbReference>
<dbReference type="CDD" id="cd06130">
    <property type="entry name" value="DNA_pol_III_epsilon_like"/>
    <property type="match status" value="1"/>
</dbReference>
<dbReference type="InterPro" id="IPR036397">
    <property type="entry name" value="RNaseH_sf"/>
</dbReference>
<dbReference type="PANTHER" id="PTHR30231:SF42">
    <property type="entry name" value="EXONUCLEASE"/>
    <property type="match status" value="1"/>
</dbReference>
<dbReference type="AlphaFoldDB" id="A0A6J6P0I9"/>
<reference evidence="2" key="1">
    <citation type="submission" date="2020-05" db="EMBL/GenBank/DDBJ databases">
        <authorList>
            <person name="Chiriac C."/>
            <person name="Salcher M."/>
            <person name="Ghai R."/>
            <person name="Kavagutti S V."/>
        </authorList>
    </citation>
    <scope>NUCLEOTIDE SEQUENCE</scope>
</reference>
<dbReference type="PANTHER" id="PTHR30231">
    <property type="entry name" value="DNA POLYMERASE III SUBUNIT EPSILON"/>
    <property type="match status" value="1"/>
</dbReference>
<name>A0A6J6P0I9_9ZZZZ</name>
<dbReference type="GO" id="GO:0003676">
    <property type="term" value="F:nucleic acid binding"/>
    <property type="evidence" value="ECO:0007669"/>
    <property type="project" value="InterPro"/>
</dbReference>
<organism evidence="2">
    <name type="scientific">freshwater metagenome</name>
    <dbReference type="NCBI Taxonomy" id="449393"/>
    <lineage>
        <taxon>unclassified sequences</taxon>
        <taxon>metagenomes</taxon>
        <taxon>ecological metagenomes</taxon>
    </lineage>
</organism>
<accession>A0A6J6P0I9</accession>
<feature type="domain" description="Exonuclease" evidence="1">
    <location>
        <begin position="4"/>
        <end position="170"/>
    </location>
</feature>
<dbReference type="Gene3D" id="3.30.420.10">
    <property type="entry name" value="Ribonuclease H-like superfamily/Ribonuclease H"/>
    <property type="match status" value="1"/>
</dbReference>
<evidence type="ECO:0000313" key="2">
    <source>
        <dbReference type="EMBL" id="CAB4692369.1"/>
    </source>
</evidence>
<dbReference type="SMART" id="SM00479">
    <property type="entry name" value="EXOIII"/>
    <property type="match status" value="1"/>
</dbReference>
<dbReference type="InterPro" id="IPR012337">
    <property type="entry name" value="RNaseH-like_sf"/>
</dbReference>
<dbReference type="InterPro" id="IPR013520">
    <property type="entry name" value="Ribonucl_H"/>
</dbReference>
<dbReference type="GO" id="GO:0005829">
    <property type="term" value="C:cytosol"/>
    <property type="evidence" value="ECO:0007669"/>
    <property type="project" value="TreeGrafter"/>
</dbReference>
<dbReference type="GO" id="GO:0008408">
    <property type="term" value="F:3'-5' exonuclease activity"/>
    <property type="evidence" value="ECO:0007669"/>
    <property type="project" value="TreeGrafter"/>
</dbReference>
<dbReference type="FunFam" id="3.30.420.10:FF:000045">
    <property type="entry name" value="3'-5' exonuclease DinG"/>
    <property type="match status" value="1"/>
</dbReference>
<sequence>MPLDFTAIDFETANGNSASACAVGLVKVRGGQIVDTYSTLINPPTGWWDFHPGNIRVHGIYPKDVENAPAWPDVLAQMLDFIEGDVLIAHNAAFDMGVLRKTTEAVGGTLPELHYACSLLISRKTYNLDSYRLNQVAYAVGHEEFDHHDALADSDACARIIIHAAKRHGADDLDGLLAETKQQLKPLNVPTDEGSADLN</sequence>
<proteinExistence type="predicted"/>
<dbReference type="EMBL" id="CAEZXK010000035">
    <property type="protein sequence ID" value="CAB4692369.1"/>
    <property type="molecule type" value="Genomic_DNA"/>
</dbReference>